<gene>
    <name evidence="2" type="ORF">K1Y72_07780</name>
</gene>
<accession>A0ABS7FRT6</accession>
<feature type="transmembrane region" description="Helical" evidence="1">
    <location>
        <begin position="28"/>
        <end position="45"/>
    </location>
</feature>
<protein>
    <recommendedName>
        <fullName evidence="4">DUF2304 domain-containing protein</fullName>
    </recommendedName>
</protein>
<name>A0ABS7FRT6_9ACTN</name>
<keyword evidence="1" id="KW-0812">Transmembrane</keyword>
<feature type="transmembrane region" description="Helical" evidence="1">
    <location>
        <begin position="5"/>
        <end position="22"/>
    </location>
</feature>
<evidence type="ECO:0000313" key="3">
    <source>
        <dbReference type="Proteomes" id="UP000774570"/>
    </source>
</evidence>
<proteinExistence type="predicted"/>
<dbReference type="EMBL" id="JAIBOA010000004">
    <property type="protein sequence ID" value="MBW8482262.1"/>
    <property type="molecule type" value="Genomic_DNA"/>
</dbReference>
<sequence length="62" mass="6667">MAVSVPLVVILGALVWVAWRYMGLRASHVFVCLLFGFLLAATSAAPDIRRVIAGIVAAFTQH</sequence>
<keyword evidence="1" id="KW-1133">Transmembrane helix</keyword>
<reference evidence="2 3" key="1">
    <citation type="submission" date="2021-07" db="EMBL/GenBank/DDBJ databases">
        <title>Actinomadura sp. PM05-2 isolated from lichen.</title>
        <authorList>
            <person name="Somphong A."/>
            <person name="Phongsopitanun W."/>
            <person name="Tanasupawat S."/>
            <person name="Peongsungnone V."/>
        </authorList>
    </citation>
    <scope>NUCLEOTIDE SEQUENCE [LARGE SCALE GENOMIC DNA]</scope>
    <source>
        <strain evidence="2 3">PM05-2</strain>
    </source>
</reference>
<evidence type="ECO:0000313" key="2">
    <source>
        <dbReference type="EMBL" id="MBW8482262.1"/>
    </source>
</evidence>
<organism evidence="2 3">
    <name type="scientific">Actinomadura parmotrematis</name>
    <dbReference type="NCBI Taxonomy" id="2864039"/>
    <lineage>
        <taxon>Bacteria</taxon>
        <taxon>Bacillati</taxon>
        <taxon>Actinomycetota</taxon>
        <taxon>Actinomycetes</taxon>
        <taxon>Streptosporangiales</taxon>
        <taxon>Thermomonosporaceae</taxon>
        <taxon>Actinomadura</taxon>
    </lineage>
</organism>
<evidence type="ECO:0000256" key="1">
    <source>
        <dbReference type="SAM" id="Phobius"/>
    </source>
</evidence>
<keyword evidence="3" id="KW-1185">Reference proteome</keyword>
<dbReference type="Proteomes" id="UP000774570">
    <property type="component" value="Unassembled WGS sequence"/>
</dbReference>
<comment type="caution">
    <text evidence="2">The sequence shown here is derived from an EMBL/GenBank/DDBJ whole genome shotgun (WGS) entry which is preliminary data.</text>
</comment>
<keyword evidence="1" id="KW-0472">Membrane</keyword>
<dbReference type="RefSeq" id="WP_220164693.1">
    <property type="nucleotide sequence ID" value="NZ_JAIBOA010000004.1"/>
</dbReference>
<evidence type="ECO:0008006" key="4">
    <source>
        <dbReference type="Google" id="ProtNLM"/>
    </source>
</evidence>